<dbReference type="PANTHER" id="PTHR37981:SF1">
    <property type="entry name" value="SGNH HYDROLASE-TYPE ESTERASE DOMAIN-CONTAINING PROTEIN"/>
    <property type="match status" value="1"/>
</dbReference>
<dbReference type="CDD" id="cd01823">
    <property type="entry name" value="SEST_like"/>
    <property type="match status" value="1"/>
</dbReference>
<dbReference type="GO" id="GO:0016787">
    <property type="term" value="F:hydrolase activity"/>
    <property type="evidence" value="ECO:0007669"/>
    <property type="project" value="UniProtKB-KW"/>
</dbReference>
<evidence type="ECO:0000313" key="4">
    <source>
        <dbReference type="Proteomes" id="UP001225598"/>
    </source>
</evidence>
<dbReference type="InterPro" id="IPR013830">
    <property type="entry name" value="SGNH_hydro"/>
</dbReference>
<evidence type="ECO:0000313" key="3">
    <source>
        <dbReference type="EMBL" id="WIM67052.1"/>
    </source>
</evidence>
<feature type="region of interest" description="Disordered" evidence="1">
    <location>
        <begin position="32"/>
        <end position="55"/>
    </location>
</feature>
<dbReference type="RefSeq" id="WP_284823865.1">
    <property type="nucleotide sequence ID" value="NZ_CP126969.1"/>
</dbReference>
<protein>
    <submittedName>
        <fullName evidence="3">SGNH/GDSL hydrolase family protein</fullName>
        <ecNumber evidence="3">3.1.-.-</ecNumber>
    </submittedName>
</protein>
<dbReference type="EC" id="3.1.-.-" evidence="3"/>
<organism evidence="3 4">
    <name type="scientific">Corynebacterium breve</name>
    <dbReference type="NCBI Taxonomy" id="3049799"/>
    <lineage>
        <taxon>Bacteria</taxon>
        <taxon>Bacillati</taxon>
        <taxon>Actinomycetota</taxon>
        <taxon>Actinomycetes</taxon>
        <taxon>Mycobacteriales</taxon>
        <taxon>Corynebacteriaceae</taxon>
        <taxon>Corynebacterium</taxon>
    </lineage>
</organism>
<feature type="domain" description="SGNH hydrolase-type esterase" evidence="2">
    <location>
        <begin position="63"/>
        <end position="299"/>
    </location>
</feature>
<dbReference type="SUPFAM" id="SSF52266">
    <property type="entry name" value="SGNH hydrolase"/>
    <property type="match status" value="1"/>
</dbReference>
<dbReference type="EMBL" id="CP126969">
    <property type="protein sequence ID" value="WIM67052.1"/>
    <property type="molecule type" value="Genomic_DNA"/>
</dbReference>
<gene>
    <name evidence="3" type="ORF">QP027_07920</name>
</gene>
<dbReference type="Proteomes" id="UP001225598">
    <property type="component" value="Chromosome"/>
</dbReference>
<reference evidence="3 4" key="1">
    <citation type="submission" date="2023-05" db="EMBL/GenBank/DDBJ databases">
        <title>Corynebacterium suedekumii sp. nov. and Corynebacterium breve sp. nov. isolated from raw cow's milk.</title>
        <authorList>
            <person name="Baer M.K."/>
            <person name="Mehl L."/>
            <person name="Hellmuth R."/>
            <person name="Marke G."/>
            <person name="Lipski A."/>
        </authorList>
    </citation>
    <scope>NUCLEOTIDE SEQUENCE [LARGE SCALE GENOMIC DNA]</scope>
    <source>
        <strain evidence="3 4">R4</strain>
    </source>
</reference>
<evidence type="ECO:0000256" key="1">
    <source>
        <dbReference type="SAM" id="MobiDB-lite"/>
    </source>
</evidence>
<sequence>MIFTTILQRLMVIFSAIGLIFASGSSFLTDGSSGSGDGSSSSEVEEFEPTPVAPEDRLNYVGLGDSYAALGSKDVEHTGPENCYRSSDNYGGNILASGLVQGQDISCSGAETDSITGWQYKPDDDSYLPPQVDVLSEETDLITLTIGANDLGYWDIKNCFQAHITGFTQSACKDELSETVSAELQALPAKLDDVYAEIDTKAPNARVITGGYLPIIAAGDTCVELAFISRPDREWIIDFTNELNTAVKEAAERNGATYVMPANVEDHTGCAPVNQRYVDFTGAVTKAYPFHPTALGHKAMAQAMLKAI</sequence>
<dbReference type="InterPro" id="IPR037460">
    <property type="entry name" value="SEST-like"/>
</dbReference>
<proteinExistence type="predicted"/>
<feature type="compositionally biased region" description="Low complexity" evidence="1">
    <location>
        <begin position="32"/>
        <end position="42"/>
    </location>
</feature>
<dbReference type="Gene3D" id="3.40.50.1110">
    <property type="entry name" value="SGNH hydrolase"/>
    <property type="match status" value="1"/>
</dbReference>
<evidence type="ECO:0000259" key="2">
    <source>
        <dbReference type="Pfam" id="PF13472"/>
    </source>
</evidence>
<accession>A0ABY8VD66</accession>
<dbReference type="InterPro" id="IPR036514">
    <property type="entry name" value="SGNH_hydro_sf"/>
</dbReference>
<dbReference type="PANTHER" id="PTHR37981">
    <property type="entry name" value="LIPASE 2"/>
    <property type="match status" value="1"/>
</dbReference>
<keyword evidence="4" id="KW-1185">Reference proteome</keyword>
<name>A0ABY8VD66_9CORY</name>
<keyword evidence="3" id="KW-0378">Hydrolase</keyword>
<dbReference type="Pfam" id="PF13472">
    <property type="entry name" value="Lipase_GDSL_2"/>
    <property type="match status" value="1"/>
</dbReference>